<feature type="compositionally biased region" description="Polar residues" evidence="1">
    <location>
        <begin position="8"/>
        <end position="23"/>
    </location>
</feature>
<proteinExistence type="predicted"/>
<name>A0A0A8YNB6_ARUDO</name>
<feature type="region of interest" description="Disordered" evidence="1">
    <location>
        <begin position="1"/>
        <end position="23"/>
    </location>
</feature>
<reference evidence="2" key="1">
    <citation type="submission" date="2014-09" db="EMBL/GenBank/DDBJ databases">
        <authorList>
            <person name="Magalhaes I.L.F."/>
            <person name="Oliveira U."/>
            <person name="Santos F.R."/>
            <person name="Vidigal T.H.D.A."/>
            <person name="Brescovit A.D."/>
            <person name="Santos A.J."/>
        </authorList>
    </citation>
    <scope>NUCLEOTIDE SEQUENCE</scope>
    <source>
        <tissue evidence="2">Shoot tissue taken approximately 20 cm above the soil surface</tissue>
    </source>
</reference>
<reference evidence="2" key="2">
    <citation type="journal article" date="2015" name="Data Brief">
        <title>Shoot transcriptome of the giant reed, Arundo donax.</title>
        <authorList>
            <person name="Barrero R.A."/>
            <person name="Guerrero F.D."/>
            <person name="Moolhuijzen P."/>
            <person name="Goolsby J.A."/>
            <person name="Tidwell J."/>
            <person name="Bellgard S.E."/>
            <person name="Bellgard M.I."/>
        </authorList>
    </citation>
    <scope>NUCLEOTIDE SEQUENCE</scope>
    <source>
        <tissue evidence="2">Shoot tissue taken approximately 20 cm above the soil surface</tissue>
    </source>
</reference>
<protein>
    <submittedName>
        <fullName evidence="2">Uncharacterized protein</fullName>
    </submittedName>
</protein>
<dbReference type="AlphaFoldDB" id="A0A0A8YNB6"/>
<dbReference type="EMBL" id="GBRH01269711">
    <property type="protein sequence ID" value="JAD28184.1"/>
    <property type="molecule type" value="Transcribed_RNA"/>
</dbReference>
<sequence length="23" mass="2519">MSADVPSTEHQAPRFTSLSVRTT</sequence>
<evidence type="ECO:0000313" key="2">
    <source>
        <dbReference type="EMBL" id="JAD28184.1"/>
    </source>
</evidence>
<evidence type="ECO:0000256" key="1">
    <source>
        <dbReference type="SAM" id="MobiDB-lite"/>
    </source>
</evidence>
<organism evidence="2">
    <name type="scientific">Arundo donax</name>
    <name type="common">Giant reed</name>
    <name type="synonym">Donax arundinaceus</name>
    <dbReference type="NCBI Taxonomy" id="35708"/>
    <lineage>
        <taxon>Eukaryota</taxon>
        <taxon>Viridiplantae</taxon>
        <taxon>Streptophyta</taxon>
        <taxon>Embryophyta</taxon>
        <taxon>Tracheophyta</taxon>
        <taxon>Spermatophyta</taxon>
        <taxon>Magnoliopsida</taxon>
        <taxon>Liliopsida</taxon>
        <taxon>Poales</taxon>
        <taxon>Poaceae</taxon>
        <taxon>PACMAD clade</taxon>
        <taxon>Arundinoideae</taxon>
        <taxon>Arundineae</taxon>
        <taxon>Arundo</taxon>
    </lineage>
</organism>
<accession>A0A0A8YNB6</accession>